<keyword evidence="1" id="KW-0812">Transmembrane</keyword>
<reference evidence="3" key="3">
    <citation type="submission" date="2021-10" db="EMBL/GenBank/DDBJ databases">
        <title>Collection of gut derived symbiotic bacterial strains cultured from healthy donors.</title>
        <authorList>
            <person name="Lin H."/>
            <person name="Littmann E."/>
            <person name="Kohout C."/>
            <person name="Pamer E.G."/>
        </authorList>
    </citation>
    <scope>NUCLEOTIDE SEQUENCE</scope>
    <source>
        <strain evidence="3">DFI.1.167</strain>
    </source>
</reference>
<keyword evidence="1" id="KW-1133">Transmembrane helix</keyword>
<dbReference type="Proteomes" id="UP000266497">
    <property type="component" value="Unassembled WGS sequence"/>
</dbReference>
<evidence type="ECO:0000313" key="2">
    <source>
        <dbReference type="EMBL" id="KAB6554419.1"/>
    </source>
</evidence>
<feature type="transmembrane region" description="Helical" evidence="1">
    <location>
        <begin position="35"/>
        <end position="53"/>
    </location>
</feature>
<reference evidence="4 5" key="1">
    <citation type="submission" date="2018-08" db="EMBL/GenBank/DDBJ databases">
        <title>A genome reference for cultivated species of the human gut microbiota.</title>
        <authorList>
            <person name="Zou Y."/>
            <person name="Xue W."/>
            <person name="Luo G."/>
        </authorList>
    </citation>
    <scope>NUCLEOTIDE SEQUENCE [LARGE SCALE GENOMIC DNA]</scope>
    <source>
        <strain evidence="4 5">AF25-30LB</strain>
    </source>
</reference>
<evidence type="ECO:0000313" key="4">
    <source>
        <dbReference type="EMBL" id="RGR36533.1"/>
    </source>
</evidence>
<name>A0A1H7PUE2_PHOVU</name>
<proteinExistence type="predicted"/>
<reference evidence="2 6" key="2">
    <citation type="journal article" date="2019" name="Nat. Med.">
        <title>A library of human gut bacterial isolates paired with longitudinal multiomics data enables mechanistic microbiome research.</title>
        <authorList>
            <person name="Poyet M."/>
            <person name="Groussin M."/>
            <person name="Gibbons S.M."/>
            <person name="Avila-Pacheco J."/>
            <person name="Jiang X."/>
            <person name="Kearney S.M."/>
            <person name="Perrotta A.R."/>
            <person name="Berdy B."/>
            <person name="Zhao S."/>
            <person name="Lieberman T.D."/>
            <person name="Swanson P.K."/>
            <person name="Smith M."/>
            <person name="Roesemann S."/>
            <person name="Alexander J.E."/>
            <person name="Rich S.A."/>
            <person name="Livny J."/>
            <person name="Vlamakis H."/>
            <person name="Clish C."/>
            <person name="Bullock K."/>
            <person name="Deik A."/>
            <person name="Scott J."/>
            <person name="Pierce K.A."/>
            <person name="Xavier R.J."/>
            <person name="Alm E.J."/>
        </authorList>
    </citation>
    <scope>NUCLEOTIDE SEQUENCE [LARGE SCALE GENOMIC DNA]</scope>
    <source>
        <strain evidence="2 6">BIOML-A111</strain>
    </source>
</reference>
<evidence type="ECO:0008006" key="7">
    <source>
        <dbReference type="Google" id="ProtNLM"/>
    </source>
</evidence>
<feature type="transmembrane region" description="Helical" evidence="1">
    <location>
        <begin position="357"/>
        <end position="377"/>
    </location>
</feature>
<feature type="transmembrane region" description="Helical" evidence="1">
    <location>
        <begin position="170"/>
        <end position="191"/>
    </location>
</feature>
<dbReference type="Proteomes" id="UP001199363">
    <property type="component" value="Unassembled WGS sequence"/>
</dbReference>
<organism evidence="2 6">
    <name type="scientific">Phocaeicola vulgatus</name>
    <name type="common">Bacteroides vulgatus</name>
    <dbReference type="NCBI Taxonomy" id="821"/>
    <lineage>
        <taxon>Bacteria</taxon>
        <taxon>Pseudomonadati</taxon>
        <taxon>Bacteroidota</taxon>
        <taxon>Bacteroidia</taxon>
        <taxon>Bacteroidales</taxon>
        <taxon>Bacteroidaceae</taxon>
        <taxon>Phocaeicola</taxon>
    </lineage>
</organism>
<feature type="transmembrane region" description="Helical" evidence="1">
    <location>
        <begin position="12"/>
        <end position="29"/>
    </location>
</feature>
<keyword evidence="1" id="KW-0472">Membrane</keyword>
<evidence type="ECO:0000313" key="3">
    <source>
        <dbReference type="EMBL" id="MCB7282549.1"/>
    </source>
</evidence>
<accession>A0A1H7PUE2</accession>
<dbReference type="Proteomes" id="UP000437431">
    <property type="component" value="Unassembled WGS sequence"/>
</dbReference>
<feature type="transmembrane region" description="Helical" evidence="1">
    <location>
        <begin position="237"/>
        <end position="257"/>
    </location>
</feature>
<feature type="transmembrane region" description="Helical" evidence="1">
    <location>
        <begin position="328"/>
        <end position="351"/>
    </location>
</feature>
<feature type="transmembrane region" description="Helical" evidence="1">
    <location>
        <begin position="118"/>
        <end position="137"/>
    </location>
</feature>
<dbReference type="RefSeq" id="WP_074783870.1">
    <property type="nucleotide sequence ID" value="NZ_CAXSOO010000027.1"/>
</dbReference>
<evidence type="ECO:0000313" key="5">
    <source>
        <dbReference type="Proteomes" id="UP000266497"/>
    </source>
</evidence>
<dbReference type="EMBL" id="QRUD01000048">
    <property type="protein sequence ID" value="RGR36533.1"/>
    <property type="molecule type" value="Genomic_DNA"/>
</dbReference>
<dbReference type="EMBL" id="WDAY01000089">
    <property type="protein sequence ID" value="KAB6554419.1"/>
    <property type="molecule type" value="Genomic_DNA"/>
</dbReference>
<protein>
    <recommendedName>
        <fullName evidence="7">O-antigen ligase domain-containing protein</fullName>
    </recommendedName>
</protein>
<gene>
    <name evidence="4" type="ORF">DWY53_15490</name>
    <name evidence="2" type="ORF">GAY79_22095</name>
    <name evidence="3" type="ORF">LI282_16090</name>
</gene>
<evidence type="ECO:0000313" key="6">
    <source>
        <dbReference type="Proteomes" id="UP000437431"/>
    </source>
</evidence>
<dbReference type="EMBL" id="JAJCQG010000058">
    <property type="protein sequence ID" value="MCB7282549.1"/>
    <property type="molecule type" value="Genomic_DNA"/>
</dbReference>
<sequence>MDSPIIKEKMQSKRFFLFIVLFFSFISSLQPWFFWHIKAGIFYAIVFLSFYYYKSNAVFCVKRKYLILIVLLLIAAISHTNSSFFSIISHIFLILSAISIFSCTDLERASFFDILYKCFAILLTISLGFHILLLLGIKLPSLGIIQYGNMDIYLYNNYIFTLYGSYGVRFHSIFCEPGHVGMIISFLLYFLKYDMRNKYVVLLIINLLFTLSLAGYLLLLFGWLINYITDFSAKKMLLIIIVGFSLYYSYVLLVDILSSDNIIYEYVLKRLVYDEDAGTIKGDNRVSQYLTDYIENNLSLYEYLLGLSHDKFDKLIAMYGGGSGYKMYLIEFGMLSIVFVFFFYFYMLYLFKENRHFMIGAFLLFVIAFIQRSYPFWISEMFIFMLGPSYILVNNQSKIDGKS</sequence>
<dbReference type="AlphaFoldDB" id="A0A1H7PUE2"/>
<comment type="caution">
    <text evidence="2">The sequence shown here is derived from an EMBL/GenBank/DDBJ whole genome shotgun (WGS) entry which is preliminary data.</text>
</comment>
<evidence type="ECO:0000256" key="1">
    <source>
        <dbReference type="SAM" id="Phobius"/>
    </source>
</evidence>
<feature type="transmembrane region" description="Helical" evidence="1">
    <location>
        <begin position="203"/>
        <end position="225"/>
    </location>
</feature>
<feature type="transmembrane region" description="Helical" evidence="1">
    <location>
        <begin position="65"/>
        <end position="81"/>
    </location>
</feature>